<feature type="region of interest" description="Disordered" evidence="1">
    <location>
        <begin position="97"/>
        <end position="130"/>
    </location>
</feature>
<comment type="caution">
    <text evidence="2">The sequence shown here is derived from an EMBL/GenBank/DDBJ whole genome shotgun (WGS) entry which is preliminary data.</text>
</comment>
<proteinExistence type="predicted"/>
<dbReference type="EMBL" id="JAHHUM010000690">
    <property type="protein sequence ID" value="KAK5617608.1"/>
    <property type="molecule type" value="Genomic_DNA"/>
</dbReference>
<dbReference type="AlphaFoldDB" id="A0AAV9S8V2"/>
<evidence type="ECO:0000256" key="1">
    <source>
        <dbReference type="SAM" id="MobiDB-lite"/>
    </source>
</evidence>
<gene>
    <name evidence="2" type="ORF">CRENBAI_002909</name>
</gene>
<reference evidence="2 3" key="1">
    <citation type="submission" date="2021-06" db="EMBL/GenBank/DDBJ databases">
        <authorList>
            <person name="Palmer J.M."/>
        </authorList>
    </citation>
    <scope>NUCLEOTIDE SEQUENCE [LARGE SCALE GENOMIC DNA]</scope>
    <source>
        <strain evidence="2 3">MEX-2019</strain>
        <tissue evidence="2">Muscle</tissue>
    </source>
</reference>
<keyword evidence="3" id="KW-1185">Reference proteome</keyword>
<dbReference type="Proteomes" id="UP001311232">
    <property type="component" value="Unassembled WGS sequence"/>
</dbReference>
<accession>A0AAV9S8V2</accession>
<feature type="compositionally biased region" description="Polar residues" evidence="1">
    <location>
        <begin position="103"/>
        <end position="118"/>
    </location>
</feature>
<organism evidence="2 3">
    <name type="scientific">Crenichthys baileyi</name>
    <name type="common">White River springfish</name>
    <dbReference type="NCBI Taxonomy" id="28760"/>
    <lineage>
        <taxon>Eukaryota</taxon>
        <taxon>Metazoa</taxon>
        <taxon>Chordata</taxon>
        <taxon>Craniata</taxon>
        <taxon>Vertebrata</taxon>
        <taxon>Euteleostomi</taxon>
        <taxon>Actinopterygii</taxon>
        <taxon>Neopterygii</taxon>
        <taxon>Teleostei</taxon>
        <taxon>Neoteleostei</taxon>
        <taxon>Acanthomorphata</taxon>
        <taxon>Ovalentaria</taxon>
        <taxon>Atherinomorphae</taxon>
        <taxon>Cyprinodontiformes</taxon>
        <taxon>Goodeidae</taxon>
        <taxon>Crenichthys</taxon>
    </lineage>
</organism>
<evidence type="ECO:0000313" key="3">
    <source>
        <dbReference type="Proteomes" id="UP001311232"/>
    </source>
</evidence>
<name>A0AAV9S8V2_9TELE</name>
<protein>
    <submittedName>
        <fullName evidence="2">Uncharacterized protein</fullName>
    </submittedName>
</protein>
<evidence type="ECO:0000313" key="2">
    <source>
        <dbReference type="EMBL" id="KAK5617608.1"/>
    </source>
</evidence>
<sequence>MLRRESAGLLQRCAKTIINYSCPCCFNVNAYYLPLRGHFNDHGPGSVRQSERQMALRGEAADFWDVSSSWYPSDDIPPRKPLELQLQAAAQKRCKSVFPPANHSGNSAHVTQSESAPSRKSAAAPCRCAT</sequence>